<dbReference type="Proteomes" id="UP000007799">
    <property type="component" value="Unassembled WGS sequence"/>
</dbReference>
<dbReference type="AlphaFoldDB" id="F2UJ09"/>
<protein>
    <recommendedName>
        <fullName evidence="4">MPN domain-containing protein</fullName>
    </recommendedName>
</protein>
<feature type="compositionally biased region" description="Polar residues" evidence="1">
    <location>
        <begin position="125"/>
        <end position="140"/>
    </location>
</feature>
<feature type="compositionally biased region" description="Acidic residues" evidence="1">
    <location>
        <begin position="1"/>
        <end position="10"/>
    </location>
</feature>
<organism evidence="3">
    <name type="scientific">Salpingoeca rosetta (strain ATCC 50818 / BSB-021)</name>
    <dbReference type="NCBI Taxonomy" id="946362"/>
    <lineage>
        <taxon>Eukaryota</taxon>
        <taxon>Choanoflagellata</taxon>
        <taxon>Craspedida</taxon>
        <taxon>Salpingoecidae</taxon>
        <taxon>Salpingoeca</taxon>
    </lineage>
</organism>
<evidence type="ECO:0008006" key="4">
    <source>
        <dbReference type="Google" id="ProtNLM"/>
    </source>
</evidence>
<gene>
    <name evidence="2" type="ORF">PTSG_12568</name>
</gene>
<accession>F2UJ09</accession>
<sequence length="386" mass="41844">MQPSSGEDDVTPERKMSVDRTSEGEDYGDGVQGRTMDTASDVVSGRSRRATTKLAPKTGASSKRQRKPNPFAPSIAETPTTTSTTPPPSTPTTTMETRKTATTKTRATAAPTPSPSRSQTQTPSNRSGVASTTPETQTPSIHPLHVTLCSLTFASLAFNSFRNTADEARDRGVRHGLLLGRFTRETVTSKDDDREHVSEERRACVVTGARPLPLSILDIMQSRGDALTHAISGDRDQVVGWFSTRTCDGITPTLHDKWLHRLVSTTFNPETCVGCVLRMAPDRTTTAKTTCSFYRHINGTFSRVTHELRVRHVQPYPPTTSSLGRGSGTLDFLQPSLQRWSLDADVAAMEAAVTEAIQKLLQLEEKLAATAIAAAVAASHNTPDLM</sequence>
<feature type="compositionally biased region" description="Low complexity" evidence="1">
    <location>
        <begin position="72"/>
        <end position="84"/>
    </location>
</feature>
<proteinExistence type="predicted"/>
<name>F2UJ09_SALR5</name>
<feature type="compositionally biased region" description="Basic and acidic residues" evidence="1">
    <location>
        <begin position="11"/>
        <end position="23"/>
    </location>
</feature>
<feature type="region of interest" description="Disordered" evidence="1">
    <location>
        <begin position="1"/>
        <end position="141"/>
    </location>
</feature>
<reference evidence="2" key="1">
    <citation type="submission" date="2009-08" db="EMBL/GenBank/DDBJ databases">
        <title>Annotation of Salpingoeca rosetta.</title>
        <authorList>
            <consortium name="The Broad Institute Genome Sequencing Platform"/>
            <person name="Russ C."/>
            <person name="Cuomo C."/>
            <person name="Burger G."/>
            <person name="Gray M.W."/>
            <person name="Holland P.W.H."/>
            <person name="King N."/>
            <person name="Lang F.B.F."/>
            <person name="Roger A.J."/>
            <person name="Ruiz-Trillo I."/>
            <person name="Young S.K."/>
            <person name="Zeng Q."/>
            <person name="Gargeya S."/>
            <person name="Alvarado L."/>
            <person name="Berlin A."/>
            <person name="Chapman S.B."/>
            <person name="Chen Z."/>
            <person name="Freedman E."/>
            <person name="Gellesch M."/>
            <person name="Goldberg J."/>
            <person name="Griggs A."/>
            <person name="Gujja S."/>
            <person name="Heilman E."/>
            <person name="Heiman D."/>
            <person name="Howarth C."/>
            <person name="Mehta T."/>
            <person name="Neiman D."/>
            <person name="Pearson M."/>
            <person name="Roberts A."/>
            <person name="Saif S."/>
            <person name="Shea T."/>
            <person name="Shenoy N."/>
            <person name="Sisk P."/>
            <person name="Stolte C."/>
            <person name="Sykes S."/>
            <person name="White J."/>
            <person name="Yandava C."/>
            <person name="Haas B."/>
            <person name="Nusbaum C."/>
            <person name="Birren B."/>
        </authorList>
    </citation>
    <scope>NUCLEOTIDE SEQUENCE [LARGE SCALE GENOMIC DNA]</scope>
    <source>
        <strain evidence="2">ATCC 50818</strain>
    </source>
</reference>
<evidence type="ECO:0000313" key="3">
    <source>
        <dbReference type="Proteomes" id="UP000007799"/>
    </source>
</evidence>
<keyword evidence="3" id="KW-1185">Reference proteome</keyword>
<evidence type="ECO:0000313" key="2">
    <source>
        <dbReference type="EMBL" id="EGD76957.1"/>
    </source>
</evidence>
<dbReference type="Pfam" id="PF21125">
    <property type="entry name" value="MPN_2A_DUB_like"/>
    <property type="match status" value="1"/>
</dbReference>
<dbReference type="RefSeq" id="XP_004990797.1">
    <property type="nucleotide sequence ID" value="XM_004990740.1"/>
</dbReference>
<dbReference type="KEGG" id="sre:PTSG_12568"/>
<dbReference type="EMBL" id="GL832976">
    <property type="protein sequence ID" value="EGD76957.1"/>
    <property type="molecule type" value="Genomic_DNA"/>
</dbReference>
<dbReference type="GeneID" id="16071360"/>
<feature type="compositionally biased region" description="Low complexity" evidence="1">
    <location>
        <begin position="91"/>
        <end position="124"/>
    </location>
</feature>
<evidence type="ECO:0000256" key="1">
    <source>
        <dbReference type="SAM" id="MobiDB-lite"/>
    </source>
</evidence>
<dbReference type="InParanoid" id="F2UJ09"/>